<protein>
    <submittedName>
        <fullName evidence="3">L-proline dehydrogenase</fullName>
    </submittedName>
</protein>
<accession>A0A2W7R3K8</accession>
<sequence length="442" mass="49503">MISTSLDMTQYACLISPVSYLVSPLIYSNKNQPRGVFLISLQLYFWNMPVKPTISFENLKVAFASKSDAELKRMYLVFALLNNKLVSNLGIAMTKIGFALHLPIKGIMKQTMFGHFCGGETITESTAAAQKLAEYGVESTLDYSVEGDGDEASYDETCAEILKTIDKAENQTSLPFAVFKVTGLGDYRLMTKVQAGEILSQDESLAFDRMKNRVDQLCHAAFQKGIKILVDAEESWFQDTIDAMAYEAMEKYNRETCTVYNTYQMYRHDMLARLKAAEEVAKVNGYVLGAKLVRGAYMEKEGERAAEMGYASPIQPNKLATDTDYNLGVEFCISNGVYLVSGSHNEESNQLVVRLIEKHGIAKDSDRVFFAQLYGMSDNISFNLADAGYRVLKYVPYGPVEKVMPYLMRRASENSSIAGQSSREFSMIKKEIKRRKSGDGRP</sequence>
<proteinExistence type="predicted"/>
<evidence type="ECO:0000256" key="1">
    <source>
        <dbReference type="ARBA" id="ARBA00023002"/>
    </source>
</evidence>
<reference evidence="3 4" key="1">
    <citation type="submission" date="2018-06" db="EMBL/GenBank/DDBJ databases">
        <title>Genomic Encyclopedia of Archaeal and Bacterial Type Strains, Phase II (KMG-II): from individual species to whole genera.</title>
        <authorList>
            <person name="Goeker M."/>
        </authorList>
    </citation>
    <scope>NUCLEOTIDE SEQUENCE [LARGE SCALE GENOMIC DNA]</scope>
    <source>
        <strain evidence="3 4">DSM 22686</strain>
    </source>
</reference>
<feature type="domain" description="Proline dehydrogenase" evidence="2">
    <location>
        <begin position="128"/>
        <end position="422"/>
    </location>
</feature>
<evidence type="ECO:0000259" key="2">
    <source>
        <dbReference type="Pfam" id="PF01619"/>
    </source>
</evidence>
<dbReference type="InterPro" id="IPR015659">
    <property type="entry name" value="Proline_oxidase"/>
</dbReference>
<dbReference type="AlphaFoldDB" id="A0A2W7R3K8"/>
<evidence type="ECO:0000313" key="3">
    <source>
        <dbReference type="EMBL" id="PZX50477.1"/>
    </source>
</evidence>
<dbReference type="Pfam" id="PF01619">
    <property type="entry name" value="Pro_dh"/>
    <property type="match status" value="1"/>
</dbReference>
<dbReference type="InterPro" id="IPR029041">
    <property type="entry name" value="FAD-linked_oxidoreductase-like"/>
</dbReference>
<name>A0A2W7R3K8_9BACT</name>
<dbReference type="GO" id="GO:0010133">
    <property type="term" value="P:L-proline catabolic process to L-glutamate"/>
    <property type="evidence" value="ECO:0007669"/>
    <property type="project" value="TreeGrafter"/>
</dbReference>
<dbReference type="PANTHER" id="PTHR13914:SF0">
    <property type="entry name" value="PROLINE DEHYDROGENASE 1, MITOCHONDRIAL"/>
    <property type="match status" value="1"/>
</dbReference>
<dbReference type="PANTHER" id="PTHR13914">
    <property type="entry name" value="PROLINE OXIDASE"/>
    <property type="match status" value="1"/>
</dbReference>
<keyword evidence="1" id="KW-0560">Oxidoreductase</keyword>
<dbReference type="GO" id="GO:0004657">
    <property type="term" value="F:proline dehydrogenase activity"/>
    <property type="evidence" value="ECO:0007669"/>
    <property type="project" value="InterPro"/>
</dbReference>
<dbReference type="GO" id="GO:0071949">
    <property type="term" value="F:FAD binding"/>
    <property type="evidence" value="ECO:0007669"/>
    <property type="project" value="TreeGrafter"/>
</dbReference>
<dbReference type="EMBL" id="QKZU01000023">
    <property type="protein sequence ID" value="PZX50477.1"/>
    <property type="molecule type" value="Genomic_DNA"/>
</dbReference>
<organism evidence="3 4">
    <name type="scientific">Algoriphagus ratkowskyi</name>
    <dbReference type="NCBI Taxonomy" id="57028"/>
    <lineage>
        <taxon>Bacteria</taxon>
        <taxon>Pseudomonadati</taxon>
        <taxon>Bacteroidota</taxon>
        <taxon>Cytophagia</taxon>
        <taxon>Cytophagales</taxon>
        <taxon>Cyclobacteriaceae</taxon>
        <taxon>Algoriphagus</taxon>
    </lineage>
</organism>
<comment type="caution">
    <text evidence="3">The sequence shown here is derived from an EMBL/GenBank/DDBJ whole genome shotgun (WGS) entry which is preliminary data.</text>
</comment>
<dbReference type="Proteomes" id="UP000249115">
    <property type="component" value="Unassembled WGS sequence"/>
</dbReference>
<dbReference type="InterPro" id="IPR002872">
    <property type="entry name" value="Proline_DH_dom"/>
</dbReference>
<gene>
    <name evidence="3" type="ORF">LV84_04040</name>
</gene>
<dbReference type="Gene3D" id="3.20.20.220">
    <property type="match status" value="1"/>
</dbReference>
<dbReference type="SUPFAM" id="SSF51730">
    <property type="entry name" value="FAD-linked oxidoreductase"/>
    <property type="match status" value="1"/>
</dbReference>
<evidence type="ECO:0000313" key="4">
    <source>
        <dbReference type="Proteomes" id="UP000249115"/>
    </source>
</evidence>